<dbReference type="Proteomes" id="UP000076128">
    <property type="component" value="Chromosome"/>
</dbReference>
<keyword evidence="5" id="KW-1185">Reference proteome</keyword>
<dbReference type="OrthoDB" id="9801602at2"/>
<name>A0A159Z8K8_9RHOB</name>
<evidence type="ECO:0000313" key="5">
    <source>
        <dbReference type="Proteomes" id="UP000076128"/>
    </source>
</evidence>
<dbReference type="SUPFAM" id="SSF52172">
    <property type="entry name" value="CheY-like"/>
    <property type="match status" value="1"/>
</dbReference>
<dbReference type="Gene3D" id="3.40.50.2300">
    <property type="match status" value="1"/>
</dbReference>
<dbReference type="Pfam" id="PF00072">
    <property type="entry name" value="Response_reg"/>
    <property type="match status" value="1"/>
</dbReference>
<gene>
    <name evidence="4" type="ORF">AKL17_3731</name>
</gene>
<accession>A0A159Z8K8</accession>
<dbReference type="RefSeq" id="WP_066818705.1">
    <property type="nucleotide sequence ID" value="NZ_CP012661.1"/>
</dbReference>
<keyword evidence="1 2" id="KW-0597">Phosphoprotein</keyword>
<evidence type="ECO:0000259" key="3">
    <source>
        <dbReference type="PROSITE" id="PS50110"/>
    </source>
</evidence>
<evidence type="ECO:0000256" key="2">
    <source>
        <dbReference type="PROSITE-ProRule" id="PRU00169"/>
    </source>
</evidence>
<reference evidence="4 5" key="1">
    <citation type="submission" date="2015-09" db="EMBL/GenBank/DDBJ databases">
        <title>Complete genome sequence of Defluviimonas alba cai42t isolated from an oilfield in Xinjiang.</title>
        <authorList>
            <person name="Geng S."/>
            <person name="Pan X."/>
            <person name="Wu X."/>
        </authorList>
    </citation>
    <scope>NUCLEOTIDE SEQUENCE [LARGE SCALE GENOMIC DNA]</scope>
    <source>
        <strain evidence="5">cai42</strain>
    </source>
</reference>
<dbReference type="PROSITE" id="PS50110">
    <property type="entry name" value="RESPONSE_REGULATORY"/>
    <property type="match status" value="1"/>
</dbReference>
<dbReference type="PANTHER" id="PTHR44591">
    <property type="entry name" value="STRESS RESPONSE REGULATOR PROTEIN 1"/>
    <property type="match status" value="1"/>
</dbReference>
<sequence length="121" mass="12856">MSRTVLTVDDSKAIRDMVAFTLEPEGYRVIGAADGAEGLTRFKSETVSLVITDLNMPVMNGIEMIRKLRAEPTGSGVPIVMLTTETKPEMKAEGKAAGATGWISKPFDADTLVAVAKKLAG</sequence>
<dbReference type="GO" id="GO:0000160">
    <property type="term" value="P:phosphorelay signal transduction system"/>
    <property type="evidence" value="ECO:0007669"/>
    <property type="project" value="InterPro"/>
</dbReference>
<dbReference type="AlphaFoldDB" id="A0A159Z8K8"/>
<dbReference type="InterPro" id="IPR001789">
    <property type="entry name" value="Sig_transdc_resp-reg_receiver"/>
</dbReference>
<feature type="domain" description="Response regulatory" evidence="3">
    <location>
        <begin position="4"/>
        <end position="120"/>
    </location>
</feature>
<dbReference type="SMART" id="SM00448">
    <property type="entry name" value="REC"/>
    <property type="match status" value="1"/>
</dbReference>
<proteinExistence type="predicted"/>
<feature type="modified residue" description="4-aspartylphosphate" evidence="2">
    <location>
        <position position="53"/>
    </location>
</feature>
<dbReference type="KEGG" id="daa:AKL17_3731"/>
<dbReference type="PANTHER" id="PTHR44591:SF25">
    <property type="entry name" value="CHEMOTAXIS TWO-COMPONENT RESPONSE REGULATOR"/>
    <property type="match status" value="1"/>
</dbReference>
<evidence type="ECO:0000313" key="4">
    <source>
        <dbReference type="EMBL" id="AMY70954.1"/>
    </source>
</evidence>
<dbReference type="InterPro" id="IPR011006">
    <property type="entry name" value="CheY-like_superfamily"/>
</dbReference>
<dbReference type="STRING" id="1335048.AKL17_3731"/>
<organism evidence="4 5">
    <name type="scientific">Frigidibacter mobilis</name>
    <dbReference type="NCBI Taxonomy" id="1335048"/>
    <lineage>
        <taxon>Bacteria</taxon>
        <taxon>Pseudomonadati</taxon>
        <taxon>Pseudomonadota</taxon>
        <taxon>Alphaproteobacteria</taxon>
        <taxon>Rhodobacterales</taxon>
        <taxon>Paracoccaceae</taxon>
        <taxon>Frigidibacter</taxon>
    </lineage>
</organism>
<protein>
    <submittedName>
        <fullName evidence="4">Chemotaxis protein CheY</fullName>
    </submittedName>
</protein>
<dbReference type="InterPro" id="IPR050595">
    <property type="entry name" value="Bact_response_regulator"/>
</dbReference>
<dbReference type="EMBL" id="CP012661">
    <property type="protein sequence ID" value="AMY70954.1"/>
    <property type="molecule type" value="Genomic_DNA"/>
</dbReference>
<evidence type="ECO:0000256" key="1">
    <source>
        <dbReference type="ARBA" id="ARBA00022553"/>
    </source>
</evidence>
<dbReference type="PATRIC" id="fig|1335048.3.peg.3869"/>